<organism evidence="14 15">
    <name type="scientific">Leptothoe kymatousa TAU-MAC 1615</name>
    <dbReference type="NCBI Taxonomy" id="2364775"/>
    <lineage>
        <taxon>Bacteria</taxon>
        <taxon>Bacillati</taxon>
        <taxon>Cyanobacteriota</taxon>
        <taxon>Cyanophyceae</taxon>
        <taxon>Nodosilineales</taxon>
        <taxon>Cymatolegaceae</taxon>
        <taxon>Leptothoe</taxon>
        <taxon>Leptothoe kymatousa</taxon>
    </lineage>
</organism>
<dbReference type="RefSeq" id="WP_215617957.1">
    <property type="nucleotide sequence ID" value="NZ_JADOER010000005.1"/>
</dbReference>
<evidence type="ECO:0000313" key="15">
    <source>
        <dbReference type="Proteomes" id="UP001196661"/>
    </source>
</evidence>
<dbReference type="EMBL" id="JADOER010000005">
    <property type="protein sequence ID" value="MBT9312053.1"/>
    <property type="molecule type" value="Genomic_DNA"/>
</dbReference>
<comment type="function">
    <text evidence="9">Catalyzes the NADPH-dependent reduction of glutamyl-tRNA(Glu) to glutamate 1-semialdehyde (GSA).</text>
</comment>
<feature type="site" description="Important for activity" evidence="9">
    <location>
        <position position="99"/>
    </location>
</feature>
<dbReference type="Pfam" id="PF00745">
    <property type="entry name" value="GlutR_dimer"/>
    <property type="match status" value="1"/>
</dbReference>
<sequence>MNIAVIGLSHKTAPVEVREKLSIPTPKIEGAIARLTSYPHVKEVSILSTCNRLELHVVISDTENGIREVTQFLAEYSDLPVEELRPHLFILVQQDAIMHLLRVSSGLDSLVLGEGQILAQVKHSLAKSQKYKGVGRILSRLFKDAIKTGKRVRTETSIGTGAVSVSSAAAELAQMKVADFTNCHITIIGAGKMGRLLVKHLVSKRAVNITLLNRSIQRADDLAAEYSHVDIKTGTMEKMDAAVTKADIVFTCTSSEEPVLHKDNVEPCLAGRPLSLFDISVPRNVHKNVDELDGVKSYTVDDLKEVVAKNQESRRQMAQEAEGILEQELKQFVKWWKSLDTVATISSLRTKVEAIREQELEKALSRLGADFSDKHRSVVEALSRGIVNKILHDPMTQLRAQEDAESRKQAMETLQVLFNLEEKRAAAAAAKKKK</sequence>
<dbReference type="SUPFAM" id="SSF69742">
    <property type="entry name" value="Glutamyl tRNA-reductase catalytic, N-terminal domain"/>
    <property type="match status" value="1"/>
</dbReference>
<dbReference type="InterPro" id="IPR036453">
    <property type="entry name" value="GluRdtase_dimer_dom_sf"/>
</dbReference>
<dbReference type="Pfam" id="PF05201">
    <property type="entry name" value="GlutR_N"/>
    <property type="match status" value="1"/>
</dbReference>
<dbReference type="InterPro" id="IPR036291">
    <property type="entry name" value="NAD(P)-bd_dom_sf"/>
</dbReference>
<comment type="domain">
    <text evidence="9">Possesses an unusual extended V-shaped dimeric structure with each monomer consisting of three distinct domains arranged along a curved 'spinal' alpha-helix. The N-terminal catalytic domain specifically recognizes the glutamate moiety of the substrate. The second domain is the NADPH-binding domain, and the third C-terminal domain is responsible for dimerization.</text>
</comment>
<feature type="binding site" evidence="9">
    <location>
        <begin position="49"/>
        <end position="52"/>
    </location>
    <ligand>
        <name>substrate</name>
    </ligand>
</feature>
<dbReference type="GO" id="GO:0008883">
    <property type="term" value="F:glutamyl-tRNA reductase activity"/>
    <property type="evidence" value="ECO:0007669"/>
    <property type="project" value="UniProtKB-EC"/>
</dbReference>
<feature type="active site" description="Nucleophile" evidence="9">
    <location>
        <position position="50"/>
    </location>
</feature>
<keyword evidence="15" id="KW-1185">Reference proteome</keyword>
<name>A0ABS5Y2I9_9CYAN</name>
<dbReference type="InterPro" id="IPR015896">
    <property type="entry name" value="4pyrrol_synth_GluRdtase_dimer"/>
</dbReference>
<keyword evidence="7 9" id="KW-0627">Porphyrin biosynthesis</keyword>
<evidence type="ECO:0000256" key="3">
    <source>
        <dbReference type="ARBA" id="ARBA00012970"/>
    </source>
</evidence>
<comment type="catalytic activity">
    <reaction evidence="8 9 10">
        <text>(S)-4-amino-5-oxopentanoate + tRNA(Glu) + NADP(+) = L-glutamyl-tRNA(Glu) + NADPH + H(+)</text>
        <dbReference type="Rhea" id="RHEA:12344"/>
        <dbReference type="Rhea" id="RHEA-COMP:9663"/>
        <dbReference type="Rhea" id="RHEA-COMP:9680"/>
        <dbReference type="ChEBI" id="CHEBI:15378"/>
        <dbReference type="ChEBI" id="CHEBI:57501"/>
        <dbReference type="ChEBI" id="CHEBI:57783"/>
        <dbReference type="ChEBI" id="CHEBI:58349"/>
        <dbReference type="ChEBI" id="CHEBI:78442"/>
        <dbReference type="ChEBI" id="CHEBI:78520"/>
        <dbReference type="EC" id="1.2.1.70"/>
    </reaction>
</comment>
<evidence type="ECO:0000256" key="2">
    <source>
        <dbReference type="ARBA" id="ARBA00005916"/>
    </source>
</evidence>
<evidence type="ECO:0000256" key="6">
    <source>
        <dbReference type="ARBA" id="ARBA00023171"/>
    </source>
</evidence>
<dbReference type="InterPro" id="IPR006151">
    <property type="entry name" value="Shikm_DH/Glu-tRNA_Rdtase"/>
</dbReference>
<feature type="domain" description="Glutamyl-tRNA reductase N-terminal" evidence="13">
    <location>
        <begin position="6"/>
        <end position="156"/>
    </location>
</feature>
<evidence type="ECO:0000259" key="11">
    <source>
        <dbReference type="Pfam" id="PF00745"/>
    </source>
</evidence>
<dbReference type="Pfam" id="PF01488">
    <property type="entry name" value="Shikimate_DH"/>
    <property type="match status" value="1"/>
</dbReference>
<comment type="similarity">
    <text evidence="2 9 10">Belongs to the glutamyl-tRNA reductase family.</text>
</comment>
<evidence type="ECO:0000256" key="9">
    <source>
        <dbReference type="HAMAP-Rule" id="MF_00087"/>
    </source>
</evidence>
<keyword evidence="6" id="KW-0149">Chlorophyll biosynthesis</keyword>
<evidence type="ECO:0000256" key="1">
    <source>
        <dbReference type="ARBA" id="ARBA00005059"/>
    </source>
</evidence>
<dbReference type="PANTHER" id="PTHR43120:SF1">
    <property type="entry name" value="GLUTAMYL-TRNA REDUCTASE 1, CHLOROPLASTIC"/>
    <property type="match status" value="1"/>
</dbReference>
<evidence type="ECO:0000259" key="13">
    <source>
        <dbReference type="Pfam" id="PF05201"/>
    </source>
</evidence>
<gene>
    <name evidence="9" type="primary">hemA</name>
    <name evidence="14" type="ORF">IXB28_07530</name>
</gene>
<feature type="domain" description="Quinate/shikimate 5-dehydrogenase/glutamyl-tRNA reductase" evidence="12">
    <location>
        <begin position="171"/>
        <end position="306"/>
    </location>
</feature>
<dbReference type="EC" id="1.2.1.70" evidence="3 9"/>
<dbReference type="PIRSF" id="PIRSF000445">
    <property type="entry name" value="4pyrrol_synth_GluRdtase"/>
    <property type="match status" value="1"/>
</dbReference>
<comment type="subunit">
    <text evidence="9">Homodimer.</text>
</comment>
<dbReference type="InterPro" id="IPR000343">
    <property type="entry name" value="4pyrrol_synth_GluRdtase"/>
</dbReference>
<comment type="miscellaneous">
    <text evidence="9">During catalysis, the active site Cys acts as a nucleophile attacking the alpha-carbonyl group of tRNA-bound glutamate with the formation of a thioester intermediate between enzyme and glutamate, and the concomitant release of tRNA(Glu). The thioester intermediate is finally reduced by direct hydride transfer from NADPH, to form the product GSA.</text>
</comment>
<keyword evidence="4 9" id="KW-0521">NADP</keyword>
<reference evidence="14 15" key="1">
    <citation type="journal article" date="2021" name="Mar. Drugs">
        <title>Genome Reduction and Secondary Metabolism of the Marine Sponge-Associated Cyanobacterium Leptothoe.</title>
        <authorList>
            <person name="Konstantinou D."/>
            <person name="Popin R.V."/>
            <person name="Fewer D.P."/>
            <person name="Sivonen K."/>
            <person name="Gkelis S."/>
        </authorList>
    </citation>
    <scope>NUCLEOTIDE SEQUENCE [LARGE SCALE GENOMIC DNA]</scope>
    <source>
        <strain evidence="14 15">TAU-MAC 1615</strain>
    </source>
</reference>
<dbReference type="Gene3D" id="3.40.50.720">
    <property type="entry name" value="NAD(P)-binding Rossmann-like Domain"/>
    <property type="match status" value="1"/>
</dbReference>
<dbReference type="PROSITE" id="PS00747">
    <property type="entry name" value="GLUTR"/>
    <property type="match status" value="1"/>
</dbReference>
<dbReference type="CDD" id="cd05213">
    <property type="entry name" value="NAD_bind_Glutamyl_tRNA_reduct"/>
    <property type="match status" value="1"/>
</dbReference>
<dbReference type="NCBIfam" id="NF000744">
    <property type="entry name" value="PRK00045.1-3"/>
    <property type="match status" value="1"/>
</dbReference>
<dbReference type="HAMAP" id="MF_00087">
    <property type="entry name" value="Glu_tRNA_reductase"/>
    <property type="match status" value="1"/>
</dbReference>
<dbReference type="NCBIfam" id="TIGR01035">
    <property type="entry name" value="hemA"/>
    <property type="match status" value="1"/>
</dbReference>
<evidence type="ECO:0000256" key="8">
    <source>
        <dbReference type="ARBA" id="ARBA00047464"/>
    </source>
</evidence>
<evidence type="ECO:0000256" key="4">
    <source>
        <dbReference type="ARBA" id="ARBA00022857"/>
    </source>
</evidence>
<comment type="pathway">
    <text evidence="1 9 10">Porphyrin-containing compound metabolism; protoporphyrin-IX biosynthesis; 5-aminolevulinate from L-glutamyl-tRNA(Glu): step 1/2.</text>
</comment>
<dbReference type="SUPFAM" id="SSF69075">
    <property type="entry name" value="Glutamyl tRNA-reductase dimerization domain"/>
    <property type="match status" value="1"/>
</dbReference>
<feature type="binding site" evidence="9">
    <location>
        <begin position="189"/>
        <end position="194"/>
    </location>
    <ligand>
        <name>NADP(+)</name>
        <dbReference type="ChEBI" id="CHEBI:58349"/>
    </ligand>
</feature>
<dbReference type="SUPFAM" id="SSF51735">
    <property type="entry name" value="NAD(P)-binding Rossmann-fold domains"/>
    <property type="match status" value="1"/>
</dbReference>
<evidence type="ECO:0000313" key="14">
    <source>
        <dbReference type="EMBL" id="MBT9312053.1"/>
    </source>
</evidence>
<feature type="binding site" evidence="9">
    <location>
        <position position="120"/>
    </location>
    <ligand>
        <name>substrate</name>
    </ligand>
</feature>
<comment type="caution">
    <text evidence="14">The sequence shown here is derived from an EMBL/GenBank/DDBJ whole genome shotgun (WGS) entry which is preliminary data.</text>
</comment>
<dbReference type="InterPro" id="IPR015895">
    <property type="entry name" value="4pyrrol_synth_GluRdtase_N"/>
</dbReference>
<proteinExistence type="inferred from homology"/>
<feature type="domain" description="Tetrapyrrole biosynthesis glutamyl-tRNA reductase dimerisation" evidence="11">
    <location>
        <begin position="320"/>
        <end position="420"/>
    </location>
</feature>
<evidence type="ECO:0000256" key="7">
    <source>
        <dbReference type="ARBA" id="ARBA00023244"/>
    </source>
</evidence>
<keyword evidence="5 9" id="KW-0560">Oxidoreductase</keyword>
<dbReference type="InterPro" id="IPR036343">
    <property type="entry name" value="GluRdtase_N_sf"/>
</dbReference>
<evidence type="ECO:0000256" key="10">
    <source>
        <dbReference type="RuleBase" id="RU000584"/>
    </source>
</evidence>
<feature type="binding site" evidence="9">
    <location>
        <begin position="114"/>
        <end position="116"/>
    </location>
    <ligand>
        <name>substrate</name>
    </ligand>
</feature>
<feature type="binding site" evidence="9">
    <location>
        <position position="109"/>
    </location>
    <ligand>
        <name>substrate</name>
    </ligand>
</feature>
<protein>
    <recommendedName>
        <fullName evidence="3 9">Glutamyl-tRNA reductase</fullName>
        <shortName evidence="9">GluTR</shortName>
        <ecNumber evidence="3 9">1.2.1.70</ecNumber>
    </recommendedName>
</protein>
<dbReference type="Proteomes" id="UP001196661">
    <property type="component" value="Unassembled WGS sequence"/>
</dbReference>
<evidence type="ECO:0000259" key="12">
    <source>
        <dbReference type="Pfam" id="PF01488"/>
    </source>
</evidence>
<dbReference type="PANTHER" id="PTHR43120">
    <property type="entry name" value="GLUTAMYL-TRNA REDUCTASE 1, CHLOROPLASTIC"/>
    <property type="match status" value="1"/>
</dbReference>
<dbReference type="Gene3D" id="3.30.460.30">
    <property type="entry name" value="Glutamyl-tRNA reductase, N-terminal domain"/>
    <property type="match status" value="1"/>
</dbReference>
<accession>A0ABS5Y2I9</accession>
<dbReference type="InterPro" id="IPR018214">
    <property type="entry name" value="GluRdtase_CS"/>
</dbReference>
<evidence type="ECO:0000256" key="5">
    <source>
        <dbReference type="ARBA" id="ARBA00023002"/>
    </source>
</evidence>